<dbReference type="PRINTS" id="PR01399">
    <property type="entry name" value="ENTSNTHTASED"/>
</dbReference>
<dbReference type="GO" id="GO:0009239">
    <property type="term" value="P:enterobactin biosynthetic process"/>
    <property type="evidence" value="ECO:0007669"/>
    <property type="project" value="InterPro"/>
</dbReference>
<dbReference type="GO" id="GO:0005886">
    <property type="term" value="C:plasma membrane"/>
    <property type="evidence" value="ECO:0007669"/>
    <property type="project" value="TreeGrafter"/>
</dbReference>
<feature type="binding site" evidence="2">
    <location>
        <position position="45"/>
    </location>
    <ligand>
        <name>CoA</name>
        <dbReference type="ChEBI" id="CHEBI:57287"/>
    </ligand>
</feature>
<dbReference type="Pfam" id="PF01648">
    <property type="entry name" value="ACPS"/>
    <property type="match status" value="1"/>
</dbReference>
<evidence type="ECO:0000259" key="4">
    <source>
        <dbReference type="Pfam" id="PF01648"/>
    </source>
</evidence>
<feature type="binding site" evidence="2">
    <location>
        <position position="156"/>
    </location>
    <ligand>
        <name>CoA</name>
        <dbReference type="ChEBI" id="CHEBI:57287"/>
    </ligand>
</feature>
<dbReference type="STRING" id="1161099.SAMN05444817_103214"/>
<feature type="binding site" evidence="2">
    <location>
        <position position="53"/>
    </location>
    <ligand>
        <name>CoA</name>
        <dbReference type="ChEBI" id="CHEBI:57287"/>
    </ligand>
</feature>
<dbReference type="InterPro" id="IPR041354">
    <property type="entry name" value="4PPT_N"/>
</dbReference>
<evidence type="ECO:0000256" key="1">
    <source>
        <dbReference type="ARBA" id="ARBA00022679"/>
    </source>
</evidence>
<dbReference type="EMBL" id="FTOF01000003">
    <property type="protein sequence ID" value="SIS43602.1"/>
    <property type="molecule type" value="Genomic_DNA"/>
</dbReference>
<dbReference type="AlphaFoldDB" id="A0A1N7J2L1"/>
<comment type="cofactor">
    <cofactor evidence="3">
        <name>Mg(2+)</name>
        <dbReference type="ChEBI" id="CHEBI:18420"/>
    </cofactor>
</comment>
<dbReference type="InterPro" id="IPR037143">
    <property type="entry name" value="4-PPantetheinyl_Trfase_dom_sf"/>
</dbReference>
<evidence type="ECO:0000313" key="6">
    <source>
        <dbReference type="EMBL" id="SIS43602.1"/>
    </source>
</evidence>
<feature type="binding site" evidence="3">
    <location>
        <position position="112"/>
    </location>
    <ligand>
        <name>Mg(2+)</name>
        <dbReference type="ChEBI" id="CHEBI:18420"/>
    </ligand>
</feature>
<feature type="domain" description="4'-phosphopantetheinyl transferase N-terminal" evidence="5">
    <location>
        <begin position="33"/>
        <end position="101"/>
    </location>
</feature>
<feature type="binding site" evidence="3">
    <location>
        <position position="113"/>
    </location>
    <ligand>
        <name>Mg(2+)</name>
        <dbReference type="ChEBI" id="CHEBI:18420"/>
    </ligand>
</feature>
<sequence>MIVEKLFPAPARVVFLRTDANGDLTNYNHLHPEERVVVSRAVDNRKGEFGDARWCAHQALRELGVDSASAILKGEKGMPLWPEGYTGSLTHTDGLRIAVAAPTDALRSAGIDAEPAEPLPEGVLDQIARSPERHWVDLQKTAGNDWADRLLFCAKEATYKAWFPMTLRWLGFEDAEIELRPDGTFISYLLVRPTPVPFIEGRWMVRSGYVCAAAFVRAAQRRKGRLQSRGAGDEGRR</sequence>
<keyword evidence="7" id="KW-1185">Reference proteome</keyword>
<dbReference type="PANTHER" id="PTHR38096:SF1">
    <property type="entry name" value="ENTEROBACTIN SYNTHASE COMPONENT D"/>
    <property type="match status" value="1"/>
</dbReference>
<keyword evidence="3" id="KW-0479">Metal-binding</keyword>
<dbReference type="InterPro" id="IPR003542">
    <property type="entry name" value="Enbac_synth_compD-like"/>
</dbReference>
<reference evidence="7" key="1">
    <citation type="submission" date="2017-01" db="EMBL/GenBank/DDBJ databases">
        <authorList>
            <person name="Varghese N."/>
            <person name="Submissions S."/>
        </authorList>
    </citation>
    <scope>NUCLEOTIDE SEQUENCE [LARGE SCALE GENOMIC DNA]</scope>
    <source>
        <strain evidence="7">DSM 44531</strain>
    </source>
</reference>
<dbReference type="SUPFAM" id="SSF56214">
    <property type="entry name" value="4'-phosphopantetheinyl transferase"/>
    <property type="match status" value="1"/>
</dbReference>
<evidence type="ECO:0000259" key="5">
    <source>
        <dbReference type="Pfam" id="PF17837"/>
    </source>
</evidence>
<feature type="binding site" evidence="2">
    <location>
        <position position="160"/>
    </location>
    <ligand>
        <name>CoA</name>
        <dbReference type="ChEBI" id="CHEBI:57287"/>
    </ligand>
</feature>
<dbReference type="GO" id="GO:0009366">
    <property type="term" value="C:enterobactin synthetase complex"/>
    <property type="evidence" value="ECO:0007669"/>
    <property type="project" value="InterPro"/>
</dbReference>
<dbReference type="PANTHER" id="PTHR38096">
    <property type="entry name" value="ENTEROBACTIN SYNTHASE COMPONENT D"/>
    <property type="match status" value="1"/>
</dbReference>
<feature type="binding site" evidence="2">
    <location>
        <position position="112"/>
    </location>
    <ligand>
        <name>CoA</name>
        <dbReference type="ChEBI" id="CHEBI:57287"/>
    </ligand>
</feature>
<dbReference type="Proteomes" id="UP000186292">
    <property type="component" value="Unassembled WGS sequence"/>
</dbReference>
<dbReference type="GO" id="GO:0000287">
    <property type="term" value="F:magnesium ion binding"/>
    <property type="evidence" value="ECO:0007669"/>
    <property type="project" value="InterPro"/>
</dbReference>
<feature type="binding site" evidence="2">
    <location>
        <position position="170"/>
    </location>
    <ligand>
        <name>CoA</name>
        <dbReference type="ChEBI" id="CHEBI:57287"/>
    </ligand>
</feature>
<accession>A0A1N7J2L1</accession>
<organism evidence="6 7">
    <name type="scientific">Corynebacterium appendicis CIP 107643</name>
    <dbReference type="NCBI Taxonomy" id="1161099"/>
    <lineage>
        <taxon>Bacteria</taxon>
        <taxon>Bacillati</taxon>
        <taxon>Actinomycetota</taxon>
        <taxon>Actinomycetes</taxon>
        <taxon>Mycobacteriales</taxon>
        <taxon>Corynebacteriaceae</taxon>
        <taxon>Corynebacterium</taxon>
    </lineage>
</organism>
<feature type="binding site" evidence="3">
    <location>
        <position position="114"/>
    </location>
    <ligand>
        <name>Mg(2+)</name>
        <dbReference type="ChEBI" id="CHEBI:18420"/>
    </ligand>
</feature>
<proteinExistence type="predicted"/>
<name>A0A1N7J2L1_9CORY</name>
<feature type="domain" description="4'-phosphopantetheinyl transferase" evidence="4">
    <location>
        <begin position="110"/>
        <end position="213"/>
    </location>
</feature>
<evidence type="ECO:0000256" key="2">
    <source>
        <dbReference type="PIRSR" id="PIRSR603542-1"/>
    </source>
</evidence>
<keyword evidence="3" id="KW-0460">Magnesium</keyword>
<dbReference type="Pfam" id="PF17837">
    <property type="entry name" value="4PPT_N"/>
    <property type="match status" value="1"/>
</dbReference>
<feature type="binding site" evidence="2">
    <location>
        <begin position="90"/>
        <end position="91"/>
    </location>
    <ligand>
        <name>CoA</name>
        <dbReference type="ChEBI" id="CHEBI:57287"/>
    </ligand>
</feature>
<evidence type="ECO:0000313" key="7">
    <source>
        <dbReference type="Proteomes" id="UP000186292"/>
    </source>
</evidence>
<dbReference type="OrthoDB" id="8210607at2"/>
<gene>
    <name evidence="6" type="ORF">SAMN05444817_103214</name>
</gene>
<protein>
    <submittedName>
        <fullName evidence="6">4'-phosphopantetheinyl transferase EntD (Siderophore biosynthesis)</fullName>
    </submittedName>
</protein>
<dbReference type="RefSeq" id="WP_076598820.1">
    <property type="nucleotide sequence ID" value="NZ_CP046976.1"/>
</dbReference>
<keyword evidence="1 6" id="KW-0808">Transferase</keyword>
<dbReference type="InterPro" id="IPR008278">
    <property type="entry name" value="4-PPantetheinyl_Trfase_dom"/>
</dbReference>
<dbReference type="GO" id="GO:0008897">
    <property type="term" value="F:holo-[acyl-carrier-protein] synthase activity"/>
    <property type="evidence" value="ECO:0007669"/>
    <property type="project" value="InterPro"/>
</dbReference>
<evidence type="ECO:0000256" key="3">
    <source>
        <dbReference type="PIRSR" id="PIRSR603542-2"/>
    </source>
</evidence>